<evidence type="ECO:0000259" key="1">
    <source>
        <dbReference type="PROSITE" id="PS50965"/>
    </source>
</evidence>
<dbReference type="InterPro" id="IPR011528">
    <property type="entry name" value="NERD"/>
</dbReference>
<evidence type="ECO:0000313" key="2">
    <source>
        <dbReference type="EMBL" id="MFE8700616.1"/>
    </source>
</evidence>
<name>A0ABW6K8Z6_9BACI</name>
<evidence type="ECO:0000313" key="3">
    <source>
        <dbReference type="Proteomes" id="UP001601059"/>
    </source>
</evidence>
<dbReference type="Pfam" id="PF08378">
    <property type="entry name" value="NERD"/>
    <property type="match status" value="1"/>
</dbReference>
<keyword evidence="3" id="KW-1185">Reference proteome</keyword>
<protein>
    <submittedName>
        <fullName evidence="2">Nuclease-related domain-containing protein</fullName>
    </submittedName>
</protein>
<sequence length="325" mass="38214">MIIKPKRVPLFLRKLRALQKRLPQNHPKLPLILEELSKREAGYKGESSLDYHLSFLDPNQYFIFHDLRLRFQTHYFQMDILIVSRSFIVILEVKNIAGSLFFDTIFNQLIRTKDGVETAFQDPLIQIQRQESNLKNWLLNKQIPDMPIFSLVVISNPHTIIRTPPKYHYLNYKIIRPEIISNKINHFEITSEEVILTEKELKKLAKMINKEDTVLDSPILERFQIDSSELRKGVFCNSCGFLPMIRTHGSWYCPSCKTYCKNGHLQALNDYRLLVSNEITNMEMRKFLIISSRANTTRLLQSMNLSFIGNNKGRIYQLPYFNDSK</sequence>
<dbReference type="Proteomes" id="UP001601059">
    <property type="component" value="Unassembled WGS sequence"/>
</dbReference>
<proteinExistence type="predicted"/>
<dbReference type="PROSITE" id="PS50965">
    <property type="entry name" value="NERD"/>
    <property type="match status" value="1"/>
</dbReference>
<comment type="caution">
    <text evidence="2">The sequence shown here is derived from an EMBL/GenBank/DDBJ whole genome shotgun (WGS) entry which is preliminary data.</text>
</comment>
<dbReference type="EMBL" id="JBIACK010000003">
    <property type="protein sequence ID" value="MFE8700616.1"/>
    <property type="molecule type" value="Genomic_DNA"/>
</dbReference>
<organism evidence="2 3">
    <name type="scientific">Cytobacillus spartinae</name>
    <dbReference type="NCBI Taxonomy" id="3299023"/>
    <lineage>
        <taxon>Bacteria</taxon>
        <taxon>Bacillati</taxon>
        <taxon>Bacillota</taxon>
        <taxon>Bacilli</taxon>
        <taxon>Bacillales</taxon>
        <taxon>Bacillaceae</taxon>
        <taxon>Cytobacillus</taxon>
    </lineage>
</organism>
<reference evidence="2 3" key="1">
    <citation type="submission" date="2024-08" db="EMBL/GenBank/DDBJ databases">
        <title>Two novel Cytobacillus novel species.</title>
        <authorList>
            <person name="Liu G."/>
        </authorList>
    </citation>
    <scope>NUCLEOTIDE SEQUENCE [LARGE SCALE GENOMIC DNA]</scope>
    <source>
        <strain evidence="2 3">FJAT-54145</strain>
    </source>
</reference>
<dbReference type="RefSeq" id="WP_389359978.1">
    <property type="nucleotide sequence ID" value="NZ_JBIACK010000003.1"/>
</dbReference>
<gene>
    <name evidence="2" type="ORF">ACFYKX_08330</name>
</gene>
<accession>A0ABW6K8Z6</accession>
<feature type="domain" description="NERD" evidence="1">
    <location>
        <begin position="41"/>
        <end position="157"/>
    </location>
</feature>